<sequence length="120" mass="13849">MEEFFMSVGFETYADGDKIFKTIDKCVRKNDSEWSKRVFDYYINRATAMVGKVKGALSRKKHVTGNATSNHCVIHRYSLATKRLQQNLKLLLDAAVYIITNTPFTIICLNWDNFETSLKN</sequence>
<dbReference type="AlphaFoldDB" id="A0A8X6MU25"/>
<proteinExistence type="predicted"/>
<name>A0A8X6MU25_NEPPI</name>
<dbReference type="EMBL" id="BMAW01002303">
    <property type="protein sequence ID" value="GFS77936.1"/>
    <property type="molecule type" value="Genomic_DNA"/>
</dbReference>
<accession>A0A8X6MU25</accession>
<dbReference type="Proteomes" id="UP000887013">
    <property type="component" value="Unassembled WGS sequence"/>
</dbReference>
<evidence type="ECO:0000313" key="1">
    <source>
        <dbReference type="EMBL" id="GFS77936.1"/>
    </source>
</evidence>
<gene>
    <name evidence="1" type="ORF">NPIL_102301</name>
</gene>
<keyword evidence="2" id="KW-1185">Reference proteome</keyword>
<protein>
    <submittedName>
        <fullName evidence="1">Uncharacterized protein</fullName>
    </submittedName>
</protein>
<reference evidence="1" key="1">
    <citation type="submission" date="2020-08" db="EMBL/GenBank/DDBJ databases">
        <title>Multicomponent nature underlies the extraordinary mechanical properties of spider dragline silk.</title>
        <authorList>
            <person name="Kono N."/>
            <person name="Nakamura H."/>
            <person name="Mori M."/>
            <person name="Yoshida Y."/>
            <person name="Ohtoshi R."/>
            <person name="Malay A.D."/>
            <person name="Moran D.A.P."/>
            <person name="Tomita M."/>
            <person name="Numata K."/>
            <person name="Arakawa K."/>
        </authorList>
    </citation>
    <scope>NUCLEOTIDE SEQUENCE</scope>
</reference>
<organism evidence="1 2">
    <name type="scientific">Nephila pilipes</name>
    <name type="common">Giant wood spider</name>
    <name type="synonym">Nephila maculata</name>
    <dbReference type="NCBI Taxonomy" id="299642"/>
    <lineage>
        <taxon>Eukaryota</taxon>
        <taxon>Metazoa</taxon>
        <taxon>Ecdysozoa</taxon>
        <taxon>Arthropoda</taxon>
        <taxon>Chelicerata</taxon>
        <taxon>Arachnida</taxon>
        <taxon>Araneae</taxon>
        <taxon>Araneomorphae</taxon>
        <taxon>Entelegynae</taxon>
        <taxon>Araneoidea</taxon>
        <taxon>Nephilidae</taxon>
        <taxon>Nephila</taxon>
    </lineage>
</organism>
<comment type="caution">
    <text evidence="1">The sequence shown here is derived from an EMBL/GenBank/DDBJ whole genome shotgun (WGS) entry which is preliminary data.</text>
</comment>
<evidence type="ECO:0000313" key="2">
    <source>
        <dbReference type="Proteomes" id="UP000887013"/>
    </source>
</evidence>